<keyword evidence="5" id="KW-1185">Reference proteome</keyword>
<dbReference type="SUPFAM" id="SSF53474">
    <property type="entry name" value="alpha/beta-Hydrolases"/>
    <property type="match status" value="1"/>
</dbReference>
<keyword evidence="2" id="KW-0378">Hydrolase</keyword>
<dbReference type="PANTHER" id="PTHR10655">
    <property type="entry name" value="LYSOPHOSPHOLIPASE-RELATED"/>
    <property type="match status" value="1"/>
</dbReference>
<dbReference type="Pfam" id="PF02230">
    <property type="entry name" value="Abhydrolase_2"/>
    <property type="match status" value="1"/>
</dbReference>
<evidence type="ECO:0000256" key="1">
    <source>
        <dbReference type="ARBA" id="ARBA00006499"/>
    </source>
</evidence>
<feature type="domain" description="Phospholipase/carboxylesterase/thioesterase" evidence="3">
    <location>
        <begin position="6"/>
        <end position="204"/>
    </location>
</feature>
<dbReference type="Proteomes" id="UP000570514">
    <property type="component" value="Unassembled WGS sequence"/>
</dbReference>
<gene>
    <name evidence="4" type="ORF">FHS83_001406</name>
</gene>
<comment type="similarity">
    <text evidence="1">Belongs to the AB hydrolase superfamily. AB hydrolase 2 family.</text>
</comment>
<dbReference type="GO" id="GO:0016787">
    <property type="term" value="F:hydrolase activity"/>
    <property type="evidence" value="ECO:0007669"/>
    <property type="project" value="UniProtKB-KW"/>
</dbReference>
<evidence type="ECO:0000313" key="5">
    <source>
        <dbReference type="Proteomes" id="UP000570514"/>
    </source>
</evidence>
<dbReference type="PANTHER" id="PTHR10655:SF17">
    <property type="entry name" value="LYSOPHOSPHOLIPASE-LIKE PROTEIN 1"/>
    <property type="match status" value="1"/>
</dbReference>
<accession>A0A846MX07</accession>
<dbReference type="Gene3D" id="3.40.50.1820">
    <property type="entry name" value="alpha/beta hydrolase"/>
    <property type="match status" value="1"/>
</dbReference>
<dbReference type="EMBL" id="JAASRM010000001">
    <property type="protein sequence ID" value="NIK88088.1"/>
    <property type="molecule type" value="Genomic_DNA"/>
</dbReference>
<evidence type="ECO:0000313" key="4">
    <source>
        <dbReference type="EMBL" id="NIK88088.1"/>
    </source>
</evidence>
<dbReference type="AlphaFoldDB" id="A0A846MX07"/>
<protein>
    <submittedName>
        <fullName evidence="4">Phospholipase/carboxylesterase</fullName>
    </submittedName>
</protein>
<dbReference type="RefSeq" id="WP_167082232.1">
    <property type="nucleotide sequence ID" value="NZ_BAAADC010000001.1"/>
</dbReference>
<dbReference type="InterPro" id="IPR050565">
    <property type="entry name" value="LYPA1-2/EST-like"/>
</dbReference>
<comment type="caution">
    <text evidence="4">The sequence shown here is derived from an EMBL/GenBank/DDBJ whole genome shotgun (WGS) entry which is preliminary data.</text>
</comment>
<organism evidence="4 5">
    <name type="scientific">Rhizomicrobium palustre</name>
    <dbReference type="NCBI Taxonomy" id="189966"/>
    <lineage>
        <taxon>Bacteria</taxon>
        <taxon>Pseudomonadati</taxon>
        <taxon>Pseudomonadota</taxon>
        <taxon>Alphaproteobacteria</taxon>
        <taxon>Micropepsales</taxon>
        <taxon>Micropepsaceae</taxon>
        <taxon>Rhizomicrobium</taxon>
    </lineage>
</organism>
<evidence type="ECO:0000259" key="3">
    <source>
        <dbReference type="Pfam" id="PF02230"/>
    </source>
</evidence>
<reference evidence="4 5" key="1">
    <citation type="submission" date="2020-03" db="EMBL/GenBank/DDBJ databases">
        <title>Genomic Encyclopedia of Type Strains, Phase IV (KMG-IV): sequencing the most valuable type-strain genomes for metagenomic binning, comparative biology and taxonomic classification.</title>
        <authorList>
            <person name="Goeker M."/>
        </authorList>
    </citation>
    <scope>NUCLEOTIDE SEQUENCE [LARGE SCALE GENOMIC DNA]</scope>
    <source>
        <strain evidence="4 5">DSM 19867</strain>
    </source>
</reference>
<dbReference type="InterPro" id="IPR029058">
    <property type="entry name" value="AB_hydrolase_fold"/>
</dbReference>
<evidence type="ECO:0000256" key="2">
    <source>
        <dbReference type="ARBA" id="ARBA00022801"/>
    </source>
</evidence>
<name>A0A846MX07_9PROT</name>
<dbReference type="InterPro" id="IPR003140">
    <property type="entry name" value="PLipase/COase/thioEstase"/>
</dbReference>
<sequence>MALSGPRIAPKRGKATELVILVHGYGADGEDLIELAEPLSQALPGAAFVAPNAPTPCPGARFMWFPITDLNPRSMHAGVTAAAPVLKTAIEAELSRLSLGVDRLALIGFSQGTMLALNLILTGLKPAAVVGFSGVLTGMDAAPADLPPIFLAHGSADEVIPVDALFMTAGALGARGARVQWHLTEGLGHGIDGHGLNLAGQFLASAFAGTLAAEGPASSVLR</sequence>
<proteinExistence type="inferred from homology"/>